<dbReference type="EMBL" id="LUUI01000112">
    <property type="protein sequence ID" value="OAI14220.1"/>
    <property type="molecule type" value="Genomic_DNA"/>
</dbReference>
<dbReference type="AlphaFoldDB" id="A0A177NAU3"/>
<dbReference type="OrthoDB" id="5562276at2"/>
<comment type="caution">
    <text evidence="1">The sequence shown here is derived from an EMBL/GenBank/DDBJ whole genome shotgun (WGS) entry which is preliminary data.</text>
</comment>
<name>A0A177NAU3_9GAMM</name>
<protein>
    <recommendedName>
        <fullName evidence="3">DUF4351 domain-containing protein</fullName>
    </recommendedName>
</protein>
<dbReference type="Proteomes" id="UP000078476">
    <property type="component" value="Unassembled WGS sequence"/>
</dbReference>
<gene>
    <name evidence="1" type="ORF">A1359_11285</name>
</gene>
<organism evidence="1 2">
    <name type="scientific">Methylomonas lenta</name>
    <dbReference type="NCBI Taxonomy" id="980561"/>
    <lineage>
        <taxon>Bacteria</taxon>
        <taxon>Pseudomonadati</taxon>
        <taxon>Pseudomonadota</taxon>
        <taxon>Gammaproteobacteria</taxon>
        <taxon>Methylococcales</taxon>
        <taxon>Methylococcaceae</taxon>
        <taxon>Methylomonas</taxon>
    </lineage>
</organism>
<dbReference type="PANTHER" id="PTHR35586">
    <property type="entry name" value="SLL1691 PROTEIN"/>
    <property type="match status" value="1"/>
</dbReference>
<evidence type="ECO:0008006" key="3">
    <source>
        <dbReference type="Google" id="ProtNLM"/>
    </source>
</evidence>
<evidence type="ECO:0000313" key="2">
    <source>
        <dbReference type="Proteomes" id="UP000078476"/>
    </source>
</evidence>
<evidence type="ECO:0000313" key="1">
    <source>
        <dbReference type="EMBL" id="OAI14220.1"/>
    </source>
</evidence>
<proteinExistence type="predicted"/>
<sequence length="214" mass="24898">MLFGSRLDDNAKRTQPDWKPISYGFEVLGCKHFSEFPVAKLTDYHDQLDEKLVADNVFAVVTATHILTQRTRKNDDERYEAKRRLMRLLYQRDWDKQKVIDLFHVIDWMMRLPEVLEQQLWYEIEAIEGGKKMHYVTSVEKIGIAKGRQEGRQEGLLKGEAKMLSIMLKHRFGNVPEATIEKLTQSSEEQLKKWLISAISASTLDAVFNGDMAH</sequence>
<dbReference type="STRING" id="980561.A1359_11285"/>
<dbReference type="PANTHER" id="PTHR35586:SF1">
    <property type="entry name" value="SLL1691 PROTEIN"/>
    <property type="match status" value="1"/>
</dbReference>
<reference evidence="1 2" key="1">
    <citation type="submission" date="2016-03" db="EMBL/GenBank/DDBJ databases">
        <authorList>
            <person name="Ploux O."/>
        </authorList>
    </citation>
    <scope>NUCLEOTIDE SEQUENCE [LARGE SCALE GENOMIC DNA]</scope>
    <source>
        <strain evidence="1 2">R-45370</strain>
    </source>
</reference>
<accession>A0A177NAU3</accession>
<keyword evidence="2" id="KW-1185">Reference proteome</keyword>